<dbReference type="FunFam" id="3.30.60.10:FF:000001">
    <property type="entry name" value="Basic endochitinase"/>
    <property type="match status" value="1"/>
</dbReference>
<dbReference type="InterPro" id="IPR036861">
    <property type="entry name" value="Endochitinase-like_sf"/>
</dbReference>
<evidence type="ECO:0000313" key="17">
    <source>
        <dbReference type="EMBL" id="KAG2606945.1"/>
    </source>
</evidence>
<evidence type="ECO:0000256" key="2">
    <source>
        <dbReference type="ARBA" id="ARBA00009373"/>
    </source>
</evidence>
<dbReference type="PROSITE" id="PS50941">
    <property type="entry name" value="CHIT_BIND_I_2"/>
    <property type="match status" value="1"/>
</dbReference>
<evidence type="ECO:0000256" key="3">
    <source>
        <dbReference type="ARBA" id="ARBA00012729"/>
    </source>
</evidence>
<keyword evidence="5 15" id="KW-0732">Signal</keyword>
<organism evidence="17 19">
    <name type="scientific">Panicum virgatum</name>
    <name type="common">Blackwell switchgrass</name>
    <dbReference type="NCBI Taxonomy" id="38727"/>
    <lineage>
        <taxon>Eukaryota</taxon>
        <taxon>Viridiplantae</taxon>
        <taxon>Streptophyta</taxon>
        <taxon>Embryophyta</taxon>
        <taxon>Tracheophyta</taxon>
        <taxon>Spermatophyta</taxon>
        <taxon>Magnoliopsida</taxon>
        <taxon>Liliopsida</taxon>
        <taxon>Poales</taxon>
        <taxon>Poaceae</taxon>
        <taxon>PACMAD clade</taxon>
        <taxon>Panicoideae</taxon>
        <taxon>Panicodae</taxon>
        <taxon>Paniceae</taxon>
        <taxon>Panicinae</taxon>
        <taxon>Panicum</taxon>
        <taxon>Panicum sect. Hiantes</taxon>
    </lineage>
</organism>
<dbReference type="GO" id="GO:0008061">
    <property type="term" value="F:chitin binding"/>
    <property type="evidence" value="ECO:0007669"/>
    <property type="project" value="UniProtKB-UniRule"/>
</dbReference>
<dbReference type="Gene3D" id="1.10.530.10">
    <property type="match status" value="1"/>
</dbReference>
<dbReference type="Gene3D" id="3.30.20.10">
    <property type="entry name" value="Endochitinase, domain 2"/>
    <property type="match status" value="1"/>
</dbReference>
<dbReference type="SUPFAM" id="SSF57016">
    <property type="entry name" value="Plant lectins/antimicrobial peptides"/>
    <property type="match status" value="1"/>
</dbReference>
<dbReference type="Proteomes" id="UP000823388">
    <property type="component" value="Chromosome 4N"/>
</dbReference>
<dbReference type="PANTHER" id="PTHR22595">
    <property type="entry name" value="CHITINASE-RELATED"/>
    <property type="match status" value="1"/>
</dbReference>
<dbReference type="GO" id="GO:0006032">
    <property type="term" value="P:chitin catabolic process"/>
    <property type="evidence" value="ECO:0007669"/>
    <property type="project" value="UniProtKB-KW"/>
</dbReference>
<dbReference type="EC" id="3.2.1.14" evidence="3"/>
<evidence type="ECO:0000256" key="15">
    <source>
        <dbReference type="SAM" id="SignalP"/>
    </source>
</evidence>
<keyword evidence="11" id="KW-0326">Glycosidase</keyword>
<evidence type="ECO:0000256" key="10">
    <source>
        <dbReference type="ARBA" id="ARBA00023277"/>
    </source>
</evidence>
<dbReference type="PRINTS" id="PR00451">
    <property type="entry name" value="CHITINBINDNG"/>
</dbReference>
<keyword evidence="7" id="KW-0611">Plant defense</keyword>
<feature type="disulfide bond" evidence="13">
    <location>
        <begin position="279"/>
        <end position="312"/>
    </location>
</feature>
<dbReference type="GO" id="GO:0050832">
    <property type="term" value="P:defense response to fungus"/>
    <property type="evidence" value="ECO:0007669"/>
    <property type="project" value="UniProtKB-ARBA"/>
</dbReference>
<dbReference type="PANTHER" id="PTHR22595:SF79">
    <property type="entry name" value="CHITINASE 12"/>
    <property type="match status" value="1"/>
</dbReference>
<dbReference type="PROSITE" id="PS00026">
    <property type="entry name" value="CHIT_BIND_I_1"/>
    <property type="match status" value="1"/>
</dbReference>
<dbReference type="EMBL" id="CM029044">
    <property type="protein sequence ID" value="KAG2606948.1"/>
    <property type="molecule type" value="Genomic_DNA"/>
</dbReference>
<accession>A0A8T0TCK1</accession>
<dbReference type="PROSITE" id="PS00773">
    <property type="entry name" value="CHITINASE_19_1"/>
    <property type="match status" value="1"/>
</dbReference>
<feature type="disulfide bond" evidence="13 14">
    <location>
        <begin position="34"/>
        <end position="49"/>
    </location>
</feature>
<dbReference type="InterPro" id="IPR001002">
    <property type="entry name" value="Chitin-bd_1"/>
</dbReference>
<dbReference type="CDD" id="cd06921">
    <property type="entry name" value="ChtBD1_GH19_hevein"/>
    <property type="match status" value="1"/>
</dbReference>
<feature type="chain" id="PRO_5036435196" description="chitinase" evidence="15">
    <location>
        <begin position="31"/>
        <end position="343"/>
    </location>
</feature>
<dbReference type="Gene3D" id="3.30.60.10">
    <property type="entry name" value="Endochitinase-like"/>
    <property type="match status" value="1"/>
</dbReference>
<dbReference type="InterPro" id="IPR000726">
    <property type="entry name" value="Glyco_hydro_19_cat"/>
</dbReference>
<evidence type="ECO:0000313" key="19">
    <source>
        <dbReference type="Proteomes" id="UP000823388"/>
    </source>
</evidence>
<evidence type="ECO:0000256" key="4">
    <source>
        <dbReference type="ARBA" id="ARBA00022669"/>
    </source>
</evidence>
<gene>
    <name evidence="18" type="ORF">PVAP13_4NG197000</name>
    <name evidence="17" type="ORF">PVAP13_4NG197555</name>
</gene>
<protein>
    <recommendedName>
        <fullName evidence="3">chitinase</fullName>
        <ecNumber evidence="3">3.2.1.14</ecNumber>
    </recommendedName>
</protein>
<evidence type="ECO:0000256" key="13">
    <source>
        <dbReference type="PIRSR" id="PIRSR001060-2"/>
    </source>
</evidence>
<dbReference type="SUPFAM" id="SSF53955">
    <property type="entry name" value="Lysozyme-like"/>
    <property type="match status" value="1"/>
</dbReference>
<dbReference type="GO" id="GO:0016998">
    <property type="term" value="P:cell wall macromolecule catabolic process"/>
    <property type="evidence" value="ECO:0007669"/>
    <property type="project" value="InterPro"/>
</dbReference>
<comment type="caution">
    <text evidence="17">The sequence shown here is derived from an EMBL/GenBank/DDBJ whole genome shotgun (WGS) entry which is preliminary data.</text>
</comment>
<evidence type="ECO:0000256" key="6">
    <source>
        <dbReference type="ARBA" id="ARBA00022801"/>
    </source>
</evidence>
<keyword evidence="8" id="KW-0146">Chitin degradation</keyword>
<evidence type="ECO:0000313" key="18">
    <source>
        <dbReference type="EMBL" id="KAG2606948.1"/>
    </source>
</evidence>
<feature type="disulfide bond" evidence="13 14">
    <location>
        <begin position="48"/>
        <end position="62"/>
    </location>
</feature>
<feature type="disulfide bond" evidence="13">
    <location>
        <begin position="171"/>
        <end position="179"/>
    </location>
</feature>
<evidence type="ECO:0000256" key="14">
    <source>
        <dbReference type="PROSITE-ProRule" id="PRU00261"/>
    </source>
</evidence>
<feature type="disulfide bond" evidence="13 14">
    <location>
        <begin position="43"/>
        <end position="55"/>
    </location>
</feature>
<dbReference type="GO" id="GO:0008843">
    <property type="term" value="F:endochitinase activity"/>
    <property type="evidence" value="ECO:0007669"/>
    <property type="project" value="UniProtKB-EC"/>
</dbReference>
<evidence type="ECO:0000256" key="12">
    <source>
        <dbReference type="ARBA" id="ARBA00023326"/>
    </source>
</evidence>
<evidence type="ECO:0000256" key="5">
    <source>
        <dbReference type="ARBA" id="ARBA00022729"/>
    </source>
</evidence>
<proteinExistence type="inferred from homology"/>
<dbReference type="CDD" id="cd00325">
    <property type="entry name" value="chitinase_GH19"/>
    <property type="match status" value="1"/>
</dbReference>
<dbReference type="Pfam" id="PF00182">
    <property type="entry name" value="Glyco_hydro_19"/>
    <property type="match status" value="1"/>
</dbReference>
<reference evidence="17" key="1">
    <citation type="submission" date="2020-05" db="EMBL/GenBank/DDBJ databases">
        <title>WGS assembly of Panicum virgatum.</title>
        <authorList>
            <person name="Lovell J.T."/>
            <person name="Jenkins J."/>
            <person name="Shu S."/>
            <person name="Juenger T.E."/>
            <person name="Schmutz J."/>
        </authorList>
    </citation>
    <scope>NUCLEOTIDE SEQUENCE</scope>
    <source>
        <strain evidence="17">AP13</strain>
    </source>
</reference>
<evidence type="ECO:0000256" key="8">
    <source>
        <dbReference type="ARBA" id="ARBA00023024"/>
    </source>
</evidence>
<keyword evidence="19" id="KW-1185">Reference proteome</keyword>
<dbReference type="PROSITE" id="PS00774">
    <property type="entry name" value="CHITINASE_19_2"/>
    <property type="match status" value="1"/>
</dbReference>
<dbReference type="GO" id="GO:0000272">
    <property type="term" value="P:polysaccharide catabolic process"/>
    <property type="evidence" value="ECO:0007669"/>
    <property type="project" value="UniProtKB-KW"/>
</dbReference>
<evidence type="ECO:0000256" key="9">
    <source>
        <dbReference type="ARBA" id="ARBA00023157"/>
    </source>
</evidence>
<dbReference type="InterPro" id="IPR016283">
    <property type="entry name" value="Glyco_hydro_19"/>
</dbReference>
<dbReference type="InterPro" id="IPR018371">
    <property type="entry name" value="Chitin-binding_1_CS"/>
</dbReference>
<dbReference type="AlphaFoldDB" id="A0A8T0TCK1"/>
<evidence type="ECO:0000259" key="16">
    <source>
        <dbReference type="PROSITE" id="PS50941"/>
    </source>
</evidence>
<comment type="similarity">
    <text evidence="2">Belongs to the glycosyl hydrolase 19 family. Chitinase class I subfamily.</text>
</comment>
<dbReference type="SMART" id="SM00270">
    <property type="entry name" value="ChtBD1"/>
    <property type="match status" value="1"/>
</dbReference>
<keyword evidence="6" id="KW-0378">Hydrolase</keyword>
<keyword evidence="10" id="KW-0119">Carbohydrate metabolism</keyword>
<dbReference type="InterPro" id="IPR023346">
    <property type="entry name" value="Lysozyme-like_dom_sf"/>
</dbReference>
<comment type="catalytic activity">
    <reaction evidence="1">
        <text>Random endo-hydrolysis of N-acetyl-beta-D-glucosaminide (1-&gt;4)-beta-linkages in chitin and chitodextrins.</text>
        <dbReference type="EC" id="3.2.1.14"/>
    </reaction>
</comment>
<evidence type="ECO:0000256" key="11">
    <source>
        <dbReference type="ARBA" id="ARBA00023295"/>
    </source>
</evidence>
<dbReference type="FunFam" id="3.30.20.10:FF:000001">
    <property type="entry name" value="Endochitinase (Chitinase)"/>
    <property type="match status" value="1"/>
</dbReference>
<dbReference type="EMBL" id="CM029044">
    <property type="protein sequence ID" value="KAG2606945.1"/>
    <property type="molecule type" value="Genomic_DNA"/>
</dbReference>
<keyword evidence="9 13" id="KW-1015">Disulfide bond</keyword>
<evidence type="ECO:0000256" key="7">
    <source>
        <dbReference type="ARBA" id="ARBA00022821"/>
    </source>
</evidence>
<feature type="domain" description="Chitin-binding type-1" evidence="16">
    <location>
        <begin position="31"/>
        <end position="72"/>
    </location>
</feature>
<feature type="disulfide bond" evidence="13 14">
    <location>
        <begin position="66"/>
        <end position="70"/>
    </location>
</feature>
<feature type="disulfide bond" evidence="13">
    <location>
        <begin position="96"/>
        <end position="158"/>
    </location>
</feature>
<dbReference type="Pfam" id="PF00187">
    <property type="entry name" value="Chitin_bind_1"/>
    <property type="match status" value="1"/>
</dbReference>
<evidence type="ECO:0000256" key="1">
    <source>
        <dbReference type="ARBA" id="ARBA00000822"/>
    </source>
</evidence>
<dbReference type="OrthoDB" id="5985073at2759"/>
<feature type="signal peptide" evidence="15">
    <location>
        <begin position="1"/>
        <end position="30"/>
    </location>
</feature>
<name>A0A8T0TCK1_PANVG</name>
<keyword evidence="12" id="KW-0624">Polysaccharide degradation</keyword>
<sequence>MMRGRGAVLTAAVALVLLAVAMAMSTTVRAQQQCGSEAGGKLCPNCLCCSQWGYCGSTSDYCGDGCQSQCHGCDVASIISRSVFDDLLPYRDDALCPARGFYTYDAFIAAANAFPGFGTTGDAETRKRELVAFLAQTSHLTTGGGTHSPGGPYAWGYCFKEQVEDLRADYCRPSNRWPCVAGKQYYGRGPIQLTWNDNYGRAGEGIGGGLDLVNHPEPVANNTLLSFETAIWFWMTPQSPKPSCHDVMTGQWSPPSADVAAGRLPGYGLTTNIINGNQCGPGSSHYLDDNAVGFYKHFCDKLGVSYGENLDCRNQRPYDQDNKASSAFFIDETATAALDHADA</sequence>
<keyword evidence="4 14" id="KW-0147">Chitin-binding</keyword>
<dbReference type="PIRSF" id="PIRSF001060">
    <property type="entry name" value="Endochitinase"/>
    <property type="match status" value="1"/>
</dbReference>